<dbReference type="Gene3D" id="3.40.50.1820">
    <property type="entry name" value="alpha/beta hydrolase"/>
    <property type="match status" value="1"/>
</dbReference>
<gene>
    <name evidence="3" type="ORF">RM530_02205</name>
</gene>
<protein>
    <submittedName>
        <fullName evidence="3">Alpha/beta hydrolase</fullName>
    </submittedName>
</protein>
<dbReference type="SUPFAM" id="SSF53474">
    <property type="entry name" value="alpha/beta-Hydrolases"/>
    <property type="match status" value="1"/>
</dbReference>
<organism evidence="3 4">
    <name type="scientific">Banduia mediterranea</name>
    <dbReference type="NCBI Taxonomy" id="3075609"/>
    <lineage>
        <taxon>Bacteria</taxon>
        <taxon>Pseudomonadati</taxon>
        <taxon>Pseudomonadota</taxon>
        <taxon>Gammaproteobacteria</taxon>
        <taxon>Nevskiales</taxon>
        <taxon>Algiphilaceae</taxon>
        <taxon>Banduia</taxon>
    </lineage>
</organism>
<dbReference type="InterPro" id="IPR000073">
    <property type="entry name" value="AB_hydrolase_1"/>
</dbReference>
<dbReference type="PRINTS" id="PR00111">
    <property type="entry name" value="ABHYDROLASE"/>
</dbReference>
<dbReference type="GO" id="GO:0016787">
    <property type="term" value="F:hydrolase activity"/>
    <property type="evidence" value="ECO:0007669"/>
    <property type="project" value="UniProtKB-KW"/>
</dbReference>
<dbReference type="Pfam" id="PF00561">
    <property type="entry name" value="Abhydrolase_1"/>
    <property type="match status" value="1"/>
</dbReference>
<feature type="region of interest" description="Disordered" evidence="1">
    <location>
        <begin position="283"/>
        <end position="319"/>
    </location>
</feature>
<reference evidence="3 4" key="1">
    <citation type="submission" date="2023-09" db="EMBL/GenBank/DDBJ databases">
        <authorList>
            <person name="Rey-Velasco X."/>
        </authorList>
    </citation>
    <scope>NUCLEOTIDE SEQUENCE [LARGE SCALE GENOMIC DNA]</scope>
    <source>
        <strain evidence="3 4">W345</strain>
    </source>
</reference>
<dbReference type="PANTHER" id="PTHR43798">
    <property type="entry name" value="MONOACYLGLYCEROL LIPASE"/>
    <property type="match status" value="1"/>
</dbReference>
<keyword evidence="4" id="KW-1185">Reference proteome</keyword>
<dbReference type="RefSeq" id="WP_311363568.1">
    <property type="nucleotide sequence ID" value="NZ_JAVRIC010000002.1"/>
</dbReference>
<feature type="compositionally biased region" description="Low complexity" evidence="1">
    <location>
        <begin position="283"/>
        <end position="312"/>
    </location>
</feature>
<evidence type="ECO:0000313" key="3">
    <source>
        <dbReference type="EMBL" id="MDT0496179.1"/>
    </source>
</evidence>
<evidence type="ECO:0000313" key="4">
    <source>
        <dbReference type="Proteomes" id="UP001254608"/>
    </source>
</evidence>
<dbReference type="EMBL" id="JAVRIC010000002">
    <property type="protein sequence ID" value="MDT0496179.1"/>
    <property type="molecule type" value="Genomic_DNA"/>
</dbReference>
<dbReference type="InterPro" id="IPR050266">
    <property type="entry name" value="AB_hydrolase_sf"/>
</dbReference>
<feature type="domain" description="AB hydrolase-1" evidence="2">
    <location>
        <begin position="31"/>
        <end position="265"/>
    </location>
</feature>
<accession>A0ABU2WFW9</accession>
<evidence type="ECO:0000259" key="2">
    <source>
        <dbReference type="Pfam" id="PF00561"/>
    </source>
</evidence>
<proteinExistence type="predicted"/>
<dbReference type="InterPro" id="IPR029058">
    <property type="entry name" value="AB_hydrolase_fold"/>
</dbReference>
<evidence type="ECO:0000256" key="1">
    <source>
        <dbReference type="SAM" id="MobiDB-lite"/>
    </source>
</evidence>
<keyword evidence="3" id="KW-0378">Hydrolase</keyword>
<name>A0ABU2WFW9_9GAMM</name>
<dbReference type="Proteomes" id="UP001254608">
    <property type="component" value="Unassembled WGS sequence"/>
</dbReference>
<dbReference type="PANTHER" id="PTHR43798:SF33">
    <property type="entry name" value="HYDROLASE, PUTATIVE (AFU_ORTHOLOGUE AFUA_2G14860)-RELATED"/>
    <property type="match status" value="1"/>
</dbReference>
<sequence length="319" mass="34760">MLTAIPYSSTEVVEGVRTPYLQAGDSRAEEAVVFVHGNPGSGQDWAELLGRAGAFARAVAPDMPGFGQAEKPEHFDYTVRGYAAHLGAFLETLGIRRAHLVLHDFGGPWGLAWAAAHPQSVGSLSLINTGYIPGYRWHFAARIWRLPAVGELFQKLTTRRAFRALMRLSSPRRPLPDAFVERMYREYDNGTRSAVLKLYRATDISRLANELAPGLRALCCPVMVIWGKRDLFLPFRYAFTQRELFPDAEIQLLPDSGHFPYADDPQGVAGQLIPFLRRAVAPAEAAAPPEGPPAQQDAAAAPGGPAAQGAPARPVENVP</sequence>
<comment type="caution">
    <text evidence="3">The sequence shown here is derived from an EMBL/GenBank/DDBJ whole genome shotgun (WGS) entry which is preliminary data.</text>
</comment>